<dbReference type="SUPFAM" id="SSF53067">
    <property type="entry name" value="Actin-like ATPase domain"/>
    <property type="match status" value="2"/>
</dbReference>
<name>A0A1Y1IIT4_KLENI</name>
<dbReference type="GO" id="GO:0005524">
    <property type="term" value="F:ATP binding"/>
    <property type="evidence" value="ECO:0007669"/>
    <property type="project" value="UniProtKB-KW"/>
</dbReference>
<dbReference type="InterPro" id="IPR034871">
    <property type="entry name" value="Allene_oxi_cyc_sf"/>
</dbReference>
<protein>
    <submittedName>
        <fullName evidence="3">Molecular chaperones HSP70/HSC70</fullName>
    </submittedName>
</protein>
<keyword evidence="2" id="KW-0067">ATP-binding</keyword>
<dbReference type="SUPFAM" id="SSF141493">
    <property type="entry name" value="Allene oxide cyclase-like"/>
    <property type="match status" value="1"/>
</dbReference>
<evidence type="ECO:0000313" key="3">
    <source>
        <dbReference type="EMBL" id="GAQ90012.1"/>
    </source>
</evidence>
<keyword evidence="1" id="KW-0547">Nucleotide-binding</keyword>
<dbReference type="OrthoDB" id="546249at2759"/>
<dbReference type="CDD" id="cd10229">
    <property type="entry name" value="ASKHA_NBD_HSP70_HSPA12"/>
    <property type="match status" value="1"/>
</dbReference>
<sequence>MEDARRALETETSPGGGWKLLEIGYPAMLRHLDYLGPGQDTAEGRQVMLSRVKLHLASAEYAFAGEGLQLPEGLTVRRVLSEYLAEMGAMAVKEIQAKLGAYIRKSDIQWCLTVPAIWEEPAKQEMKRIAEAAGLIGPGASPHPLLIVLEPEAAAVYCDRHMAAARGGIKRGDVFLIAVPSYDKRRAAAPGRIKRGDVFLIADVGGGTVDLIVQEKMDRSLREVSRGSGDLCGGTYVDGAFLEFLGDRIPCLERFLDAHPRQMVLLMSWWEQQKRGFNGAGNPVVFDLPARLAAMWEKEDSEVFEDRDRLIISPAELRSIFDPTLDKILALIDAQLAASPKCDQLFLVGGFSQSPYLIKRVTETFAHRVANIVTPPEPGTAICQGAVLFGLDPSIITERTSRKTYGIKCAREFRPGDPEDKKWFHDEDGCFHVSNSFNIFVRNGDQVLVDSEIRHSFRPSKLDQTQCPVFLLTTDKRDPRFADDDGVEEDFGFSLDMEDLPRGQRSFDVRMKFGATTIEVAAFRKGDDENPVEVKEVVKATPTPTEEVAISRQVTVPSAGSSANWLIETLSASNTPRHTSYPNHLNTSSSLVQLGDYIAYNNDIYDITNITDPGPTGNRTLVAYGAGHCTVVQAPVPANATNFTLFCHETFVFFAGPYANSTLAFQLIDGFAELPQPPDAILGGSGYFSGATGQITYVTSPYANVAVNGEVYFSVSLC</sequence>
<dbReference type="AlphaFoldDB" id="A0A1Y1IIT4"/>
<evidence type="ECO:0000256" key="2">
    <source>
        <dbReference type="ARBA" id="ARBA00022840"/>
    </source>
</evidence>
<dbReference type="GO" id="GO:0140662">
    <property type="term" value="F:ATP-dependent protein folding chaperone"/>
    <property type="evidence" value="ECO:0007669"/>
    <property type="project" value="InterPro"/>
</dbReference>
<dbReference type="EMBL" id="DF237538">
    <property type="protein sequence ID" value="GAQ90012.1"/>
    <property type="molecule type" value="Genomic_DNA"/>
</dbReference>
<evidence type="ECO:0000313" key="4">
    <source>
        <dbReference type="Proteomes" id="UP000054558"/>
    </source>
</evidence>
<keyword evidence="4" id="KW-1185">Reference proteome</keyword>
<dbReference type="GO" id="GO:0009695">
    <property type="term" value="P:jasmonic acid biosynthetic process"/>
    <property type="evidence" value="ECO:0007669"/>
    <property type="project" value="InterPro"/>
</dbReference>
<dbReference type="Gene3D" id="3.90.640.10">
    <property type="entry name" value="Actin, Chain A, domain 4"/>
    <property type="match status" value="1"/>
</dbReference>
<dbReference type="GO" id="GO:0046423">
    <property type="term" value="F:allene-oxide cyclase activity"/>
    <property type="evidence" value="ECO:0007669"/>
    <property type="project" value="InterPro"/>
</dbReference>
<gene>
    <name evidence="3" type="ORF">KFL_005890070</name>
</gene>
<reference evidence="3 4" key="1">
    <citation type="journal article" date="2014" name="Nat. Commun.">
        <title>Klebsormidium flaccidum genome reveals primary factors for plant terrestrial adaptation.</title>
        <authorList>
            <person name="Hori K."/>
            <person name="Maruyama F."/>
            <person name="Fujisawa T."/>
            <person name="Togashi T."/>
            <person name="Yamamoto N."/>
            <person name="Seo M."/>
            <person name="Sato S."/>
            <person name="Yamada T."/>
            <person name="Mori H."/>
            <person name="Tajima N."/>
            <person name="Moriyama T."/>
            <person name="Ikeuchi M."/>
            <person name="Watanabe M."/>
            <person name="Wada H."/>
            <person name="Kobayashi K."/>
            <person name="Saito M."/>
            <person name="Masuda T."/>
            <person name="Sasaki-Sekimoto Y."/>
            <person name="Mashiguchi K."/>
            <person name="Awai K."/>
            <person name="Shimojima M."/>
            <person name="Masuda S."/>
            <person name="Iwai M."/>
            <person name="Nobusawa T."/>
            <person name="Narise T."/>
            <person name="Kondo S."/>
            <person name="Saito H."/>
            <person name="Sato R."/>
            <person name="Murakawa M."/>
            <person name="Ihara Y."/>
            <person name="Oshima-Yamada Y."/>
            <person name="Ohtaka K."/>
            <person name="Satoh M."/>
            <person name="Sonobe K."/>
            <person name="Ishii M."/>
            <person name="Ohtani R."/>
            <person name="Kanamori-Sato M."/>
            <person name="Honoki R."/>
            <person name="Miyazaki D."/>
            <person name="Mochizuki H."/>
            <person name="Umetsu J."/>
            <person name="Higashi K."/>
            <person name="Shibata D."/>
            <person name="Kamiya Y."/>
            <person name="Sato N."/>
            <person name="Nakamura Y."/>
            <person name="Tabata S."/>
            <person name="Ida S."/>
            <person name="Kurokawa K."/>
            <person name="Ohta H."/>
        </authorList>
    </citation>
    <scope>NUCLEOTIDE SEQUENCE [LARGE SCALE GENOMIC DNA]</scope>
    <source>
        <strain evidence="3 4">NIES-2285</strain>
    </source>
</reference>
<dbReference type="OMA" id="EWRTKYD"/>
<accession>A0A1Y1IIT4</accession>
<dbReference type="InterPro" id="IPR013126">
    <property type="entry name" value="Hsp_70_fam"/>
</dbReference>
<proteinExistence type="predicted"/>
<dbReference type="InterPro" id="IPR044859">
    <property type="entry name" value="Allene_oxi_cyc_Dirigent"/>
</dbReference>
<dbReference type="PANTHER" id="PTHR14187">
    <property type="entry name" value="ALPHA KINASE/ELONGATION FACTOR 2 KINASE"/>
    <property type="match status" value="1"/>
</dbReference>
<dbReference type="Pfam" id="PF00012">
    <property type="entry name" value="HSP70"/>
    <property type="match status" value="1"/>
</dbReference>
<evidence type="ECO:0000256" key="1">
    <source>
        <dbReference type="ARBA" id="ARBA00022741"/>
    </source>
</evidence>
<dbReference type="PANTHER" id="PTHR14187:SF5">
    <property type="entry name" value="HEAT SHOCK 70 KDA PROTEIN 12A"/>
    <property type="match status" value="1"/>
</dbReference>
<dbReference type="Gene3D" id="2.40.480.10">
    <property type="entry name" value="Allene oxide cyclase-like"/>
    <property type="match status" value="1"/>
</dbReference>
<dbReference type="Gene3D" id="3.30.420.40">
    <property type="match status" value="2"/>
</dbReference>
<dbReference type="Proteomes" id="UP000054558">
    <property type="component" value="Unassembled WGS sequence"/>
</dbReference>
<organism evidence="3 4">
    <name type="scientific">Klebsormidium nitens</name>
    <name type="common">Green alga</name>
    <name type="synonym">Ulothrix nitens</name>
    <dbReference type="NCBI Taxonomy" id="105231"/>
    <lineage>
        <taxon>Eukaryota</taxon>
        <taxon>Viridiplantae</taxon>
        <taxon>Streptophyta</taxon>
        <taxon>Klebsormidiophyceae</taxon>
        <taxon>Klebsormidiales</taxon>
        <taxon>Klebsormidiaceae</taxon>
        <taxon>Klebsormidium</taxon>
    </lineage>
</organism>
<dbReference type="InterPro" id="IPR043129">
    <property type="entry name" value="ATPase_NBD"/>
</dbReference>
<dbReference type="STRING" id="105231.A0A1Y1IIT4"/>